<dbReference type="OrthoDB" id="10476260at2759"/>
<reference evidence="3 4" key="1">
    <citation type="journal article" date="2012" name="PLoS Pathog.">
        <title>Diverse lifestyles and strategies of plant pathogenesis encoded in the genomes of eighteen Dothideomycetes fungi.</title>
        <authorList>
            <person name="Ohm R.A."/>
            <person name="Feau N."/>
            <person name="Henrissat B."/>
            <person name="Schoch C.L."/>
            <person name="Horwitz B.A."/>
            <person name="Barry K.W."/>
            <person name="Condon B.J."/>
            <person name="Copeland A.C."/>
            <person name="Dhillon B."/>
            <person name="Glaser F."/>
            <person name="Hesse C.N."/>
            <person name="Kosti I."/>
            <person name="LaButti K."/>
            <person name="Lindquist E.A."/>
            <person name="Lucas S."/>
            <person name="Salamov A.A."/>
            <person name="Bradshaw R.E."/>
            <person name="Ciuffetti L."/>
            <person name="Hamelin R.C."/>
            <person name="Kema G.H.J."/>
            <person name="Lawrence C."/>
            <person name="Scott J.A."/>
            <person name="Spatafora J.W."/>
            <person name="Turgeon B.G."/>
            <person name="de Wit P.J.G.M."/>
            <person name="Zhong S."/>
            <person name="Goodwin S.B."/>
            <person name="Grigoriev I.V."/>
        </authorList>
    </citation>
    <scope>NUCLEOTIDE SEQUENCE [LARGE SCALE GENOMIC DNA]</scope>
    <source>
        <strain evidence="3 4">CIRAD86</strain>
    </source>
</reference>
<keyword evidence="2" id="KW-1133">Transmembrane helix</keyword>
<evidence type="ECO:0000256" key="2">
    <source>
        <dbReference type="SAM" id="Phobius"/>
    </source>
</evidence>
<organism evidence="3 4">
    <name type="scientific">Pseudocercospora fijiensis (strain CIRAD86)</name>
    <name type="common">Black leaf streak disease fungus</name>
    <name type="synonym">Mycosphaerella fijiensis</name>
    <dbReference type="NCBI Taxonomy" id="383855"/>
    <lineage>
        <taxon>Eukaryota</taxon>
        <taxon>Fungi</taxon>
        <taxon>Dikarya</taxon>
        <taxon>Ascomycota</taxon>
        <taxon>Pezizomycotina</taxon>
        <taxon>Dothideomycetes</taxon>
        <taxon>Dothideomycetidae</taxon>
        <taxon>Mycosphaerellales</taxon>
        <taxon>Mycosphaerellaceae</taxon>
        <taxon>Pseudocercospora</taxon>
    </lineage>
</organism>
<protein>
    <submittedName>
        <fullName evidence="3">Uncharacterized protein</fullName>
    </submittedName>
</protein>
<evidence type="ECO:0000313" key="4">
    <source>
        <dbReference type="Proteomes" id="UP000016932"/>
    </source>
</evidence>
<evidence type="ECO:0000256" key="1">
    <source>
        <dbReference type="SAM" id="MobiDB-lite"/>
    </source>
</evidence>
<dbReference type="Proteomes" id="UP000016932">
    <property type="component" value="Unassembled WGS sequence"/>
</dbReference>
<keyword evidence="2" id="KW-0472">Membrane</keyword>
<keyword evidence="2" id="KW-0812">Transmembrane</keyword>
<dbReference type="KEGG" id="pfj:MYCFIDRAFT_210767"/>
<accession>M2Z2H0</accession>
<dbReference type="RefSeq" id="XP_007924664.1">
    <property type="nucleotide sequence ID" value="XM_007926473.1"/>
</dbReference>
<dbReference type="HOGENOM" id="CLU_1897119_0_0_1"/>
<dbReference type="VEuPathDB" id="FungiDB:MYCFIDRAFT_210767"/>
<dbReference type="GeneID" id="19337191"/>
<dbReference type="EMBL" id="KB446557">
    <property type="protein sequence ID" value="EME84040.1"/>
    <property type="molecule type" value="Genomic_DNA"/>
</dbReference>
<sequence>MPPTHLLQTRDSDSDSNFETYRLIILIFAIIVLITSILSSIFVYRARTKMLERRKALGCHCYDDLSACWTPWWYWALARCTCDDGGVKGNGNNGNNDVPLTTYQRTSLPTYQQSQEERGRYGVPVKRDAGREGS</sequence>
<feature type="compositionally biased region" description="Basic and acidic residues" evidence="1">
    <location>
        <begin position="115"/>
        <end position="134"/>
    </location>
</feature>
<feature type="transmembrane region" description="Helical" evidence="2">
    <location>
        <begin position="20"/>
        <end position="44"/>
    </location>
</feature>
<name>M2Z2H0_PSEFD</name>
<evidence type="ECO:0000313" key="3">
    <source>
        <dbReference type="EMBL" id="EME84040.1"/>
    </source>
</evidence>
<keyword evidence="4" id="KW-1185">Reference proteome</keyword>
<gene>
    <name evidence="3" type="ORF">MYCFIDRAFT_210767</name>
</gene>
<proteinExistence type="predicted"/>
<dbReference type="AlphaFoldDB" id="M2Z2H0"/>
<feature type="region of interest" description="Disordered" evidence="1">
    <location>
        <begin position="107"/>
        <end position="134"/>
    </location>
</feature>